<evidence type="ECO:0000313" key="2">
    <source>
        <dbReference type="EMBL" id="GAA0288375.1"/>
    </source>
</evidence>
<feature type="region of interest" description="Disordered" evidence="1">
    <location>
        <begin position="1"/>
        <end position="74"/>
    </location>
</feature>
<keyword evidence="3" id="KW-1185">Reference proteome</keyword>
<comment type="caution">
    <text evidence="2">The sequence shown here is derived from an EMBL/GenBank/DDBJ whole genome shotgun (WGS) entry which is preliminary data.</text>
</comment>
<organism evidence="2 3">
    <name type="scientific">Streptomyces polychromogenes</name>
    <dbReference type="NCBI Taxonomy" id="67342"/>
    <lineage>
        <taxon>Bacteria</taxon>
        <taxon>Bacillati</taxon>
        <taxon>Actinomycetota</taxon>
        <taxon>Actinomycetes</taxon>
        <taxon>Kitasatosporales</taxon>
        <taxon>Streptomycetaceae</taxon>
        <taxon>Streptomyces</taxon>
    </lineage>
</organism>
<protein>
    <submittedName>
        <fullName evidence="2">Uncharacterized protein</fullName>
    </submittedName>
</protein>
<gene>
    <name evidence="2" type="ORF">GCM10010302_28400</name>
</gene>
<sequence length="74" mass="7541">MRGVRPGQAGVGDQGDPAGVQLPQDPGQFTGGARPAPQLHADVRRAEEQGPVDTDKGNVGRHAAHDGRARAPGA</sequence>
<name>A0ABP3F021_9ACTN</name>
<evidence type="ECO:0000256" key="1">
    <source>
        <dbReference type="SAM" id="MobiDB-lite"/>
    </source>
</evidence>
<evidence type="ECO:0000313" key="3">
    <source>
        <dbReference type="Proteomes" id="UP001501867"/>
    </source>
</evidence>
<reference evidence="3" key="1">
    <citation type="journal article" date="2019" name="Int. J. Syst. Evol. Microbiol.">
        <title>The Global Catalogue of Microorganisms (GCM) 10K type strain sequencing project: providing services to taxonomists for standard genome sequencing and annotation.</title>
        <authorList>
            <consortium name="The Broad Institute Genomics Platform"/>
            <consortium name="The Broad Institute Genome Sequencing Center for Infectious Disease"/>
            <person name="Wu L."/>
            <person name="Ma J."/>
        </authorList>
    </citation>
    <scope>NUCLEOTIDE SEQUENCE [LARGE SCALE GENOMIC DNA]</scope>
    <source>
        <strain evidence="3">JCM 4505</strain>
    </source>
</reference>
<accession>A0ABP3F021</accession>
<dbReference type="Proteomes" id="UP001501867">
    <property type="component" value="Unassembled WGS sequence"/>
</dbReference>
<dbReference type="EMBL" id="BAAABV010000015">
    <property type="protein sequence ID" value="GAA0288375.1"/>
    <property type="molecule type" value="Genomic_DNA"/>
</dbReference>
<feature type="compositionally biased region" description="Basic and acidic residues" evidence="1">
    <location>
        <begin position="41"/>
        <end position="74"/>
    </location>
</feature>
<proteinExistence type="predicted"/>